<dbReference type="AlphaFoldDB" id="A0A8T1QAW8"/>
<dbReference type="EMBL" id="CM031814">
    <property type="protein sequence ID" value="KAG6651551.1"/>
    <property type="molecule type" value="Genomic_DNA"/>
</dbReference>
<evidence type="ECO:0000313" key="2">
    <source>
        <dbReference type="EMBL" id="KAG6651551.1"/>
    </source>
</evidence>
<evidence type="ECO:0000313" key="3">
    <source>
        <dbReference type="Proteomes" id="UP000811609"/>
    </source>
</evidence>
<name>A0A8T1QAW8_CARIL</name>
<gene>
    <name evidence="2" type="ORF">CIPAW_06G120000</name>
</gene>
<keyword evidence="3" id="KW-1185">Reference proteome</keyword>
<feature type="region of interest" description="Disordered" evidence="1">
    <location>
        <begin position="115"/>
        <end position="147"/>
    </location>
</feature>
<organism evidence="2 3">
    <name type="scientific">Carya illinoinensis</name>
    <name type="common">Pecan</name>
    <dbReference type="NCBI Taxonomy" id="32201"/>
    <lineage>
        <taxon>Eukaryota</taxon>
        <taxon>Viridiplantae</taxon>
        <taxon>Streptophyta</taxon>
        <taxon>Embryophyta</taxon>
        <taxon>Tracheophyta</taxon>
        <taxon>Spermatophyta</taxon>
        <taxon>Magnoliopsida</taxon>
        <taxon>eudicotyledons</taxon>
        <taxon>Gunneridae</taxon>
        <taxon>Pentapetalae</taxon>
        <taxon>rosids</taxon>
        <taxon>fabids</taxon>
        <taxon>Fagales</taxon>
        <taxon>Juglandaceae</taxon>
        <taxon>Carya</taxon>
    </lineage>
</organism>
<proteinExistence type="predicted"/>
<feature type="compositionally biased region" description="Polar residues" evidence="1">
    <location>
        <begin position="119"/>
        <end position="138"/>
    </location>
</feature>
<accession>A0A8T1QAW8</accession>
<reference evidence="2" key="1">
    <citation type="submission" date="2020-12" db="EMBL/GenBank/DDBJ databases">
        <title>WGS assembly of Carya illinoinensis cv. Pawnee.</title>
        <authorList>
            <person name="Platts A."/>
            <person name="Shu S."/>
            <person name="Wright S."/>
            <person name="Barry K."/>
            <person name="Edger P."/>
            <person name="Pires J.C."/>
            <person name="Schmutz J."/>
        </authorList>
    </citation>
    <scope>NUCLEOTIDE SEQUENCE</scope>
    <source>
        <tissue evidence="2">Leaf</tissue>
    </source>
</reference>
<protein>
    <submittedName>
        <fullName evidence="2">Uncharacterized protein</fullName>
    </submittedName>
</protein>
<sequence>MANQLKVGETMVLPETRFPQFRSARNKKNNIAGSNLMENIVHENGTTGGVVSCDVNHQEDGVVRMKIIVKKQDIEQVLLQVLKFGKSKAHDQPSIRPPPASLSAEQGLINLLRKKRLSRANNNGAKQAGSRSSWSPALQSIPEELQA</sequence>
<dbReference type="Proteomes" id="UP000811609">
    <property type="component" value="Chromosome 6"/>
</dbReference>
<comment type="caution">
    <text evidence="2">The sequence shown here is derived from an EMBL/GenBank/DDBJ whole genome shotgun (WGS) entry which is preliminary data.</text>
</comment>
<evidence type="ECO:0000256" key="1">
    <source>
        <dbReference type="SAM" id="MobiDB-lite"/>
    </source>
</evidence>